<dbReference type="InterPro" id="IPR050950">
    <property type="entry name" value="HTH-type_LysR_regulators"/>
</dbReference>
<dbReference type="Gene3D" id="1.10.10.10">
    <property type="entry name" value="Winged helix-like DNA-binding domain superfamily/Winged helix DNA-binding domain"/>
    <property type="match status" value="1"/>
</dbReference>
<dbReference type="PANTHER" id="PTHR30419">
    <property type="entry name" value="HTH-TYPE TRANSCRIPTIONAL REGULATOR YBHD"/>
    <property type="match status" value="1"/>
</dbReference>
<keyword evidence="7" id="KW-1185">Reference proteome</keyword>
<sequence length="299" mass="32722">MDIAACESFLAVFDTGTATAAATQRFVSQPALSRQIHALEKHCRTTLFTRSKSGMRPTHAARQLEPVFRRLVDEVRTAESAVSTFNEVRVPLTVACPTMVAEGVLLPFVAETKTAVANIVERPTISIFESLSRRTADLALAPAMPPPEFASRMIYRIPFTAQVSDTSELAGRNSIDIRDLAGLPVIVPDKSNGTRTEFDRHLTRAHVLFKPLQEVSRAHIGQAMVKAGTGVIVTVDPPKYGLISLALTDGDVPLFAEEWAAWQPDHFAEDSISDFINDLLSWMQDNPLFSGLDFSPSTS</sequence>
<dbReference type="AlphaFoldDB" id="A0A556CBX1"/>
<feature type="domain" description="HTH lysR-type" evidence="5">
    <location>
        <begin position="1"/>
        <end position="58"/>
    </location>
</feature>
<dbReference type="SUPFAM" id="SSF53850">
    <property type="entry name" value="Periplasmic binding protein-like II"/>
    <property type="match status" value="1"/>
</dbReference>
<evidence type="ECO:0000256" key="2">
    <source>
        <dbReference type="ARBA" id="ARBA00023015"/>
    </source>
</evidence>
<accession>A0A556CBX1</accession>
<dbReference type="GO" id="GO:0003677">
    <property type="term" value="F:DNA binding"/>
    <property type="evidence" value="ECO:0007669"/>
    <property type="project" value="UniProtKB-KW"/>
</dbReference>
<dbReference type="PANTHER" id="PTHR30419:SF8">
    <property type="entry name" value="NITROGEN ASSIMILATION TRANSCRIPTIONAL ACTIVATOR-RELATED"/>
    <property type="match status" value="1"/>
</dbReference>
<keyword evidence="2" id="KW-0805">Transcription regulation</keyword>
<reference evidence="6 7" key="1">
    <citation type="submission" date="2019-07" db="EMBL/GenBank/DDBJ databases">
        <title>Draft genome sequence of Brevibacterium aurantiacum XU54 isolated from Xinjiang China.</title>
        <authorList>
            <person name="Xu X."/>
        </authorList>
    </citation>
    <scope>NUCLEOTIDE SEQUENCE [LARGE SCALE GENOMIC DNA]</scope>
    <source>
        <strain evidence="6 7">XU54</strain>
    </source>
</reference>
<dbReference type="Pfam" id="PF00126">
    <property type="entry name" value="HTH_1"/>
    <property type="match status" value="1"/>
</dbReference>
<evidence type="ECO:0000256" key="3">
    <source>
        <dbReference type="ARBA" id="ARBA00023125"/>
    </source>
</evidence>
<comment type="caution">
    <text evidence="6">The sequence shown here is derived from an EMBL/GenBank/DDBJ whole genome shotgun (WGS) entry which is preliminary data.</text>
</comment>
<evidence type="ECO:0000313" key="7">
    <source>
        <dbReference type="Proteomes" id="UP000316406"/>
    </source>
</evidence>
<dbReference type="InterPro" id="IPR036388">
    <property type="entry name" value="WH-like_DNA-bd_sf"/>
</dbReference>
<dbReference type="InterPro" id="IPR005119">
    <property type="entry name" value="LysR_subst-bd"/>
</dbReference>
<dbReference type="CDD" id="cd05466">
    <property type="entry name" value="PBP2_LTTR_substrate"/>
    <property type="match status" value="1"/>
</dbReference>
<dbReference type="GO" id="GO:0005829">
    <property type="term" value="C:cytosol"/>
    <property type="evidence" value="ECO:0007669"/>
    <property type="project" value="TreeGrafter"/>
</dbReference>
<dbReference type="PROSITE" id="PS50931">
    <property type="entry name" value="HTH_LYSR"/>
    <property type="match status" value="1"/>
</dbReference>
<dbReference type="RefSeq" id="WP_143923246.1">
    <property type="nucleotide sequence ID" value="NZ_VLTK01000008.1"/>
</dbReference>
<dbReference type="Gene3D" id="3.40.190.290">
    <property type="match status" value="1"/>
</dbReference>
<keyword evidence="4" id="KW-0804">Transcription</keyword>
<dbReference type="PRINTS" id="PR00039">
    <property type="entry name" value="HTHLYSR"/>
</dbReference>
<dbReference type="InterPro" id="IPR036390">
    <property type="entry name" value="WH_DNA-bd_sf"/>
</dbReference>
<dbReference type="Proteomes" id="UP000316406">
    <property type="component" value="Unassembled WGS sequence"/>
</dbReference>
<dbReference type="InterPro" id="IPR000847">
    <property type="entry name" value="LysR_HTH_N"/>
</dbReference>
<dbReference type="SUPFAM" id="SSF46785">
    <property type="entry name" value="Winged helix' DNA-binding domain"/>
    <property type="match status" value="1"/>
</dbReference>
<keyword evidence="3" id="KW-0238">DNA-binding</keyword>
<dbReference type="EMBL" id="VLTK01000008">
    <property type="protein sequence ID" value="TSI14538.1"/>
    <property type="molecule type" value="Genomic_DNA"/>
</dbReference>
<evidence type="ECO:0000256" key="4">
    <source>
        <dbReference type="ARBA" id="ARBA00023163"/>
    </source>
</evidence>
<dbReference type="Pfam" id="PF03466">
    <property type="entry name" value="LysR_substrate"/>
    <property type="match status" value="1"/>
</dbReference>
<evidence type="ECO:0000256" key="1">
    <source>
        <dbReference type="ARBA" id="ARBA00009437"/>
    </source>
</evidence>
<gene>
    <name evidence="6" type="ORF">FO013_14295</name>
</gene>
<organism evidence="6 7">
    <name type="scientific">Brevibacterium aurantiacum</name>
    <dbReference type="NCBI Taxonomy" id="273384"/>
    <lineage>
        <taxon>Bacteria</taxon>
        <taxon>Bacillati</taxon>
        <taxon>Actinomycetota</taxon>
        <taxon>Actinomycetes</taxon>
        <taxon>Micrococcales</taxon>
        <taxon>Brevibacteriaceae</taxon>
        <taxon>Brevibacterium</taxon>
    </lineage>
</organism>
<dbReference type="GO" id="GO:0003700">
    <property type="term" value="F:DNA-binding transcription factor activity"/>
    <property type="evidence" value="ECO:0007669"/>
    <property type="project" value="InterPro"/>
</dbReference>
<proteinExistence type="inferred from homology"/>
<protein>
    <submittedName>
        <fullName evidence="6">LysR family transcriptional regulator</fullName>
    </submittedName>
</protein>
<evidence type="ECO:0000259" key="5">
    <source>
        <dbReference type="PROSITE" id="PS50931"/>
    </source>
</evidence>
<evidence type="ECO:0000313" key="6">
    <source>
        <dbReference type="EMBL" id="TSI14538.1"/>
    </source>
</evidence>
<comment type="similarity">
    <text evidence="1">Belongs to the LysR transcriptional regulatory family.</text>
</comment>
<name>A0A556CBX1_BREAU</name>
<dbReference type="OrthoDB" id="3181812at2"/>